<protein>
    <submittedName>
        <fullName evidence="2">N-acetylmuramic acid/N-acetylglucosamine kinase</fullName>
        <ecNumber evidence="2">2.7.1.-</ecNumber>
    </submittedName>
</protein>
<dbReference type="PANTHER" id="PTHR43190:SF3">
    <property type="entry name" value="N-ACETYL-D-GLUCOSAMINE KINASE"/>
    <property type="match status" value="1"/>
</dbReference>
<dbReference type="Pfam" id="PF01869">
    <property type="entry name" value="BcrAD_BadFG"/>
    <property type="match status" value="1"/>
</dbReference>
<keyword evidence="2" id="KW-0808">Transferase</keyword>
<evidence type="ECO:0000313" key="3">
    <source>
        <dbReference type="Proteomes" id="UP000730618"/>
    </source>
</evidence>
<organism evidence="2 3">
    <name type="scientific">Paenibacillus allorhizosphaerae</name>
    <dbReference type="NCBI Taxonomy" id="2849866"/>
    <lineage>
        <taxon>Bacteria</taxon>
        <taxon>Bacillati</taxon>
        <taxon>Bacillota</taxon>
        <taxon>Bacilli</taxon>
        <taxon>Bacillales</taxon>
        <taxon>Paenibacillaceae</taxon>
        <taxon>Paenibacillus</taxon>
    </lineage>
</organism>
<reference evidence="2 3" key="1">
    <citation type="submission" date="2021-06" db="EMBL/GenBank/DDBJ databases">
        <authorList>
            <person name="Criscuolo A."/>
        </authorList>
    </citation>
    <scope>NUCLEOTIDE SEQUENCE [LARGE SCALE GENOMIC DNA]</scope>
    <source>
        <strain evidence="3">CIP 111802</strain>
    </source>
</reference>
<dbReference type="Proteomes" id="UP000730618">
    <property type="component" value="Unassembled WGS sequence"/>
</dbReference>
<proteinExistence type="predicted"/>
<evidence type="ECO:0000259" key="1">
    <source>
        <dbReference type="Pfam" id="PF01869"/>
    </source>
</evidence>
<sequence length="304" mass="32586">MKQYLVGIDGGGSKTEAILFEMTSETAHTISSGGINSIVEGVDAASLHLKSLIAQICDIVKTESGQVLSMCIGSAAIVKETDDHWILTLLRDAFPEAKLRGFIDSRIALEGALGGRPGVVVIAGTGSIAYARRQDGTTLRCGGWGPWFGDEGSGYSIGCDALRAVVMALDGRGKPTLLTERLLTLLEVQHDLDIIDKVYGGYRRKEIASLAVEVAACAAQKDEIALRILDDAGRRLAEHLLTLANRVDWESPPALSYAGGVFRMGEAILNPLKSHLGEWSRMLQEPHRSPAHGAVMLALKELQS</sequence>
<name>A0ABM8VPM2_9BACL</name>
<accession>A0ABM8VPM2</accession>
<dbReference type="InterPro" id="IPR002731">
    <property type="entry name" value="ATPase_BadF"/>
</dbReference>
<gene>
    <name evidence="2" type="primary">murK_3</name>
    <name evidence="2" type="ORF">PAECIP111802_05303</name>
</gene>
<comment type="caution">
    <text evidence="2">The sequence shown here is derived from an EMBL/GenBank/DDBJ whole genome shotgun (WGS) entry which is preliminary data.</text>
</comment>
<dbReference type="RefSeq" id="WP_218101521.1">
    <property type="nucleotide sequence ID" value="NZ_CAJVCE010000018.1"/>
</dbReference>
<dbReference type="PANTHER" id="PTHR43190">
    <property type="entry name" value="N-ACETYL-D-GLUCOSAMINE KINASE"/>
    <property type="match status" value="1"/>
</dbReference>
<dbReference type="EMBL" id="CAJVCE010000018">
    <property type="protein sequence ID" value="CAG7652693.1"/>
    <property type="molecule type" value="Genomic_DNA"/>
</dbReference>
<dbReference type="CDD" id="cd24007">
    <property type="entry name" value="ASKHA_NBD_eukNAGK-like"/>
    <property type="match status" value="1"/>
</dbReference>
<keyword evidence="3" id="KW-1185">Reference proteome</keyword>
<dbReference type="InterPro" id="IPR052519">
    <property type="entry name" value="Euk-type_GlcNAc_Kinase"/>
</dbReference>
<keyword evidence="2" id="KW-0418">Kinase</keyword>
<evidence type="ECO:0000313" key="2">
    <source>
        <dbReference type="EMBL" id="CAG7652693.1"/>
    </source>
</evidence>
<dbReference type="EC" id="2.7.1.-" evidence="2"/>
<feature type="domain" description="ATPase BadF/BadG/BcrA/BcrD type" evidence="1">
    <location>
        <begin position="6"/>
        <end position="298"/>
    </location>
</feature>
<dbReference type="GO" id="GO:0016301">
    <property type="term" value="F:kinase activity"/>
    <property type="evidence" value="ECO:0007669"/>
    <property type="project" value="UniProtKB-KW"/>
</dbReference>